<dbReference type="Proteomes" id="UP001061452">
    <property type="component" value="Unassembled WGS sequence"/>
</dbReference>
<proteinExistence type="predicted"/>
<sequence length="60" mass="6441">MGPDLVMASFCDWISVSNHQGLRGVATRDILLGEGQRGYAELVSVQKLQACSLHSLVSPV</sequence>
<dbReference type="EMBL" id="BAQJ01000055">
    <property type="protein sequence ID" value="GBQ69402.1"/>
    <property type="molecule type" value="Genomic_DNA"/>
</dbReference>
<keyword evidence="2" id="KW-1185">Reference proteome</keyword>
<gene>
    <name evidence="1" type="ORF">AA0521_1464</name>
</gene>
<organism evidence="1 2">
    <name type="scientific">Komagataeibacter intermedius NRIC 0521</name>
    <dbReference type="NCBI Taxonomy" id="1307934"/>
    <lineage>
        <taxon>Bacteria</taxon>
        <taxon>Pseudomonadati</taxon>
        <taxon>Pseudomonadota</taxon>
        <taxon>Alphaproteobacteria</taxon>
        <taxon>Acetobacterales</taxon>
        <taxon>Acetobacteraceae</taxon>
        <taxon>Komagataeibacter</taxon>
    </lineage>
</organism>
<comment type="caution">
    <text evidence="1">The sequence shown here is derived from an EMBL/GenBank/DDBJ whole genome shotgun (WGS) entry which is preliminary data.</text>
</comment>
<reference evidence="1" key="1">
    <citation type="submission" date="2013-04" db="EMBL/GenBank/DDBJ databases">
        <title>The genome sequencing project of 58 acetic acid bacteria.</title>
        <authorList>
            <person name="Okamoto-Kainuma A."/>
            <person name="Ishikawa M."/>
            <person name="Umino S."/>
            <person name="Koizumi Y."/>
            <person name="Shiwa Y."/>
            <person name="Yoshikawa H."/>
            <person name="Matsutani M."/>
            <person name="Matsushita K."/>
        </authorList>
    </citation>
    <scope>NUCLEOTIDE SEQUENCE</scope>
    <source>
        <strain evidence="1">NRIC 0521</strain>
    </source>
</reference>
<protein>
    <submittedName>
        <fullName evidence="1">Uncharacterized protein</fullName>
    </submittedName>
</protein>
<accession>A0ABQ0PHN1</accession>
<evidence type="ECO:0000313" key="2">
    <source>
        <dbReference type="Proteomes" id="UP001061452"/>
    </source>
</evidence>
<evidence type="ECO:0000313" key="1">
    <source>
        <dbReference type="EMBL" id="GBQ69402.1"/>
    </source>
</evidence>
<name>A0ABQ0PHN1_9PROT</name>